<reference evidence="1" key="1">
    <citation type="journal article" date="2014" name="Int. J. Syst. Evol. Microbiol.">
        <title>Complete genome sequence of Corynebacterium casei LMG S-19264T (=DSM 44701T), isolated from a smear-ripened cheese.</title>
        <authorList>
            <consortium name="US DOE Joint Genome Institute (JGI-PGF)"/>
            <person name="Walter F."/>
            <person name="Albersmeier A."/>
            <person name="Kalinowski J."/>
            <person name="Ruckert C."/>
        </authorList>
    </citation>
    <scope>NUCLEOTIDE SEQUENCE</scope>
    <source>
        <strain evidence="1">JCM 3313</strain>
    </source>
</reference>
<name>A0A918EFI0_9PSEU</name>
<dbReference type="Proteomes" id="UP000639606">
    <property type="component" value="Unassembled WGS sequence"/>
</dbReference>
<dbReference type="RefSeq" id="WP_189225057.1">
    <property type="nucleotide sequence ID" value="NZ_BMRG01000008.1"/>
</dbReference>
<dbReference type="AlphaFoldDB" id="A0A918EFI0"/>
<accession>A0A918EFI0</accession>
<dbReference type="EMBL" id="BMRG01000008">
    <property type="protein sequence ID" value="GGP65468.1"/>
    <property type="molecule type" value="Genomic_DNA"/>
</dbReference>
<protein>
    <submittedName>
        <fullName evidence="1">Uncharacterized protein</fullName>
    </submittedName>
</protein>
<proteinExistence type="predicted"/>
<evidence type="ECO:0000313" key="2">
    <source>
        <dbReference type="Proteomes" id="UP000639606"/>
    </source>
</evidence>
<keyword evidence="2" id="KW-1185">Reference proteome</keyword>
<reference evidence="1" key="2">
    <citation type="submission" date="2020-09" db="EMBL/GenBank/DDBJ databases">
        <authorList>
            <person name="Sun Q."/>
            <person name="Ohkuma M."/>
        </authorList>
    </citation>
    <scope>NUCLEOTIDE SEQUENCE</scope>
    <source>
        <strain evidence="1">JCM 3313</strain>
    </source>
</reference>
<sequence length="142" mass="16199">MARTPAYYEYYGSPFLLDTDPAGNWVGFRLNTETGEFEPDNRPVAEVLLATSSGEISPLDREEFIWQTERERGRLRGEGAVFALYETVDAIYARARAEGRRSIDDDELALVRSIRRRTFKMWEDEAARRAAGEPPSFTVARS</sequence>
<evidence type="ECO:0000313" key="1">
    <source>
        <dbReference type="EMBL" id="GGP65468.1"/>
    </source>
</evidence>
<organism evidence="1 2">
    <name type="scientific">Saccharothrix coeruleofusca</name>
    <dbReference type="NCBI Taxonomy" id="33919"/>
    <lineage>
        <taxon>Bacteria</taxon>
        <taxon>Bacillati</taxon>
        <taxon>Actinomycetota</taxon>
        <taxon>Actinomycetes</taxon>
        <taxon>Pseudonocardiales</taxon>
        <taxon>Pseudonocardiaceae</taxon>
        <taxon>Saccharothrix</taxon>
    </lineage>
</organism>
<gene>
    <name evidence="1" type="ORF">GCM10010185_42840</name>
</gene>
<comment type="caution">
    <text evidence="1">The sequence shown here is derived from an EMBL/GenBank/DDBJ whole genome shotgun (WGS) entry which is preliminary data.</text>
</comment>